<keyword evidence="2" id="KW-1185">Reference proteome</keyword>
<proteinExistence type="predicted"/>
<protein>
    <recommendedName>
        <fullName evidence="3">TobH protein</fullName>
    </recommendedName>
</protein>
<dbReference type="RefSeq" id="WP_344782416.1">
    <property type="nucleotide sequence ID" value="NZ_BAAAZW010000004.1"/>
</dbReference>
<evidence type="ECO:0000313" key="2">
    <source>
        <dbReference type="Proteomes" id="UP001418444"/>
    </source>
</evidence>
<gene>
    <name evidence="1" type="ORF">GCM10022231_15960</name>
</gene>
<evidence type="ECO:0008006" key="3">
    <source>
        <dbReference type="Google" id="ProtNLM"/>
    </source>
</evidence>
<name>A0ABP7P085_9ACTN</name>
<organism evidence="1 2">
    <name type="scientific">Gordonia caeni</name>
    <dbReference type="NCBI Taxonomy" id="1007097"/>
    <lineage>
        <taxon>Bacteria</taxon>
        <taxon>Bacillati</taxon>
        <taxon>Actinomycetota</taxon>
        <taxon>Actinomycetes</taxon>
        <taxon>Mycobacteriales</taxon>
        <taxon>Gordoniaceae</taxon>
        <taxon>Gordonia</taxon>
    </lineage>
</organism>
<sequence length="376" mass="38145">MPVIIDDLDDVESLHSADREGLLHSAAMAGAQVRAVAEAQAEGVLAPLAALSPRAVVVVTGAALLPARAAALVVAAFAGRIDVPITVGPVLPGWIGPLDLVVVAGEDAGDALLTDALSRAARRRAEIVVVAPLEGPLREAAGVGLRGAVPLIDLSPRLPVDPRFRFTGHVAALVAVLAGLTAVRLAPKAPPLAEIADRLDAEAAADHPGQESFHNRAKLLALRATGHRLSWAGDTPAAVAVAAQAAAAFFEIAGTPAAVADEARALAALTAGAGAADPAASLFYDPEFDGPPAADPLRLFVVTTAARSWFAEQRIGGRDVDVVTERAGDDDDPAPVRPAGALEALTDTPADLAAYLIVVVRSQLAAAYLALAGDDG</sequence>
<dbReference type="InterPro" id="IPR046348">
    <property type="entry name" value="SIS_dom_sf"/>
</dbReference>
<dbReference type="Proteomes" id="UP001418444">
    <property type="component" value="Unassembled WGS sequence"/>
</dbReference>
<accession>A0ABP7P085</accession>
<comment type="caution">
    <text evidence="1">The sequence shown here is derived from an EMBL/GenBank/DDBJ whole genome shotgun (WGS) entry which is preliminary data.</text>
</comment>
<reference evidence="2" key="1">
    <citation type="journal article" date="2019" name="Int. J. Syst. Evol. Microbiol.">
        <title>The Global Catalogue of Microorganisms (GCM) 10K type strain sequencing project: providing services to taxonomists for standard genome sequencing and annotation.</title>
        <authorList>
            <consortium name="The Broad Institute Genomics Platform"/>
            <consortium name="The Broad Institute Genome Sequencing Center for Infectious Disease"/>
            <person name="Wu L."/>
            <person name="Ma J."/>
        </authorList>
    </citation>
    <scope>NUCLEOTIDE SEQUENCE [LARGE SCALE GENOMIC DNA]</scope>
    <source>
        <strain evidence="2">JCM 16923</strain>
    </source>
</reference>
<evidence type="ECO:0000313" key="1">
    <source>
        <dbReference type="EMBL" id="GAA3957544.1"/>
    </source>
</evidence>
<dbReference type="SUPFAM" id="SSF53697">
    <property type="entry name" value="SIS domain"/>
    <property type="match status" value="1"/>
</dbReference>
<dbReference type="EMBL" id="BAAAZW010000004">
    <property type="protein sequence ID" value="GAA3957544.1"/>
    <property type="molecule type" value="Genomic_DNA"/>
</dbReference>